<comment type="caution">
    <text evidence="2">The sequence shown here is derived from an EMBL/GenBank/DDBJ whole genome shotgun (WGS) entry which is preliminary data.</text>
</comment>
<dbReference type="Pfam" id="PF21962">
    <property type="entry name" value="DUF6924"/>
    <property type="match status" value="1"/>
</dbReference>
<evidence type="ECO:0000313" key="3">
    <source>
        <dbReference type="Proteomes" id="UP001596263"/>
    </source>
</evidence>
<evidence type="ECO:0000313" key="2">
    <source>
        <dbReference type="EMBL" id="MFC5219718.1"/>
    </source>
</evidence>
<organism evidence="2 3">
    <name type="scientific">Streptomyces coerulescens</name>
    <dbReference type="NCBI Taxonomy" id="29304"/>
    <lineage>
        <taxon>Bacteria</taxon>
        <taxon>Bacillati</taxon>
        <taxon>Actinomycetota</taxon>
        <taxon>Actinomycetes</taxon>
        <taxon>Kitasatosporales</taxon>
        <taxon>Streptomycetaceae</taxon>
        <taxon>Streptomyces</taxon>
    </lineage>
</organism>
<reference evidence="3" key="1">
    <citation type="journal article" date="2019" name="Int. J. Syst. Evol. Microbiol.">
        <title>The Global Catalogue of Microorganisms (GCM) 10K type strain sequencing project: providing services to taxonomists for standard genome sequencing and annotation.</title>
        <authorList>
            <consortium name="The Broad Institute Genomics Platform"/>
            <consortium name="The Broad Institute Genome Sequencing Center for Infectious Disease"/>
            <person name="Wu L."/>
            <person name="Ma J."/>
        </authorList>
    </citation>
    <scope>NUCLEOTIDE SEQUENCE [LARGE SCALE GENOMIC DNA]</scope>
    <source>
        <strain evidence="3">KCTC 42586</strain>
    </source>
</reference>
<dbReference type="RefSeq" id="WP_380863744.1">
    <property type="nucleotide sequence ID" value="NZ_JBHSKM010000044.1"/>
</dbReference>
<sequence>MLAVHRPYEDEPEEGYDELRVIAEELWSIENNISLANMDWEEFVDAADDDGVFRGF</sequence>
<proteinExistence type="predicted"/>
<name>A0ABW0CXC0_STRCD</name>
<dbReference type="EMBL" id="JBHSKM010000044">
    <property type="protein sequence ID" value="MFC5219718.1"/>
    <property type="molecule type" value="Genomic_DNA"/>
</dbReference>
<protein>
    <submittedName>
        <fullName evidence="2">DUF6924 domain-containing protein</fullName>
    </submittedName>
</protein>
<dbReference type="Proteomes" id="UP001596263">
    <property type="component" value="Unassembled WGS sequence"/>
</dbReference>
<gene>
    <name evidence="2" type="ORF">ACFPQ9_38425</name>
</gene>
<evidence type="ECO:0000259" key="1">
    <source>
        <dbReference type="Pfam" id="PF21962"/>
    </source>
</evidence>
<accession>A0ABW0CXC0</accession>
<feature type="domain" description="DUF6924" evidence="1">
    <location>
        <begin position="2"/>
        <end position="56"/>
    </location>
</feature>
<keyword evidence="3" id="KW-1185">Reference proteome</keyword>
<dbReference type="InterPro" id="IPR053832">
    <property type="entry name" value="DUF6924"/>
</dbReference>